<dbReference type="InParanoid" id="A0A074YZG0"/>
<evidence type="ECO:0000313" key="2">
    <source>
        <dbReference type="Proteomes" id="UP000030641"/>
    </source>
</evidence>
<gene>
    <name evidence="1" type="ORF">AUEXF2481DRAFT_439838</name>
</gene>
<sequence length="402" mass="46301">MMNDSILSRFPLELREQIIDHIVLKTERLWHKCPTHGPGTCSWDPAEEMLLQLSRRHALLATCRELQHLGLQVYLRRTRFTSHHSLSLWPTKFYNDMKTEDSDVYRSLPSLQSRGFIESLGSVGVTTSDDFLHHTGWDSKSSTKRFANWIDDPLEILSLYREAAHAACRLRIVQHDRGLGNHQMFYGHSYRLPTFTDGNAPRPVKRVLRGTWTHDTIIVTVGLVDEAKSVQAMETAMALLATEHREKVEAIQKEIRWQEPLPLQAEGNTIDEQRPLYNQFIQAMETKFFLWSQRVKKFHQGLIRVVLVSYRKEFEDVRSHLDQVRDRLLLDMSHGISGDTVVDAVVRMMGDIEFDDVELTCRSKGELRPGTLLGKTIVRCDPPKDDIHTVVTKQKGEIIQAA</sequence>
<dbReference type="HOGENOM" id="CLU_752250_0_0_1"/>
<protein>
    <submittedName>
        <fullName evidence="1">Uncharacterized protein</fullName>
    </submittedName>
</protein>
<dbReference type="OrthoDB" id="3826881at2759"/>
<accession>A0A074YZG0</accession>
<proteinExistence type="predicted"/>
<dbReference type="GeneID" id="25367560"/>
<reference evidence="1 2" key="1">
    <citation type="journal article" date="2014" name="BMC Genomics">
        <title>Genome sequencing of four Aureobasidium pullulans varieties: biotechnological potential, stress tolerance, and description of new species.</title>
        <authorList>
            <person name="Gostin Ar C."/>
            <person name="Ohm R.A."/>
            <person name="Kogej T."/>
            <person name="Sonjak S."/>
            <person name="Turk M."/>
            <person name="Zajc J."/>
            <person name="Zalar P."/>
            <person name="Grube M."/>
            <person name="Sun H."/>
            <person name="Han J."/>
            <person name="Sharma A."/>
            <person name="Chiniquy J."/>
            <person name="Ngan C.Y."/>
            <person name="Lipzen A."/>
            <person name="Barry K."/>
            <person name="Grigoriev I.V."/>
            <person name="Gunde-Cimerman N."/>
        </authorList>
    </citation>
    <scope>NUCLEOTIDE SEQUENCE [LARGE SCALE GENOMIC DNA]</scope>
    <source>
        <strain evidence="1 2">EXF-2481</strain>
    </source>
</reference>
<dbReference type="Proteomes" id="UP000030641">
    <property type="component" value="Unassembled WGS sequence"/>
</dbReference>
<keyword evidence="2" id="KW-1185">Reference proteome</keyword>
<dbReference type="RefSeq" id="XP_013340746.1">
    <property type="nucleotide sequence ID" value="XM_013485292.1"/>
</dbReference>
<name>A0A074YZG0_AURSE</name>
<dbReference type="AlphaFoldDB" id="A0A074YZG0"/>
<organism evidence="1 2">
    <name type="scientific">Aureobasidium subglaciale (strain EXF-2481)</name>
    <name type="common">Aureobasidium pullulans var. subglaciale</name>
    <dbReference type="NCBI Taxonomy" id="1043005"/>
    <lineage>
        <taxon>Eukaryota</taxon>
        <taxon>Fungi</taxon>
        <taxon>Dikarya</taxon>
        <taxon>Ascomycota</taxon>
        <taxon>Pezizomycotina</taxon>
        <taxon>Dothideomycetes</taxon>
        <taxon>Dothideomycetidae</taxon>
        <taxon>Dothideales</taxon>
        <taxon>Saccotheciaceae</taxon>
        <taxon>Aureobasidium</taxon>
    </lineage>
</organism>
<dbReference type="EMBL" id="KL584772">
    <property type="protein sequence ID" value="KEQ92256.1"/>
    <property type="molecule type" value="Genomic_DNA"/>
</dbReference>
<evidence type="ECO:0000313" key="1">
    <source>
        <dbReference type="EMBL" id="KEQ92256.1"/>
    </source>
</evidence>